<evidence type="ECO:0000256" key="2">
    <source>
        <dbReference type="ARBA" id="ARBA00022694"/>
    </source>
</evidence>
<reference evidence="3" key="2">
    <citation type="submission" date="2011-02" db="EMBL/GenBank/DDBJ databases">
        <authorList>
            <person name="MacLean D."/>
        </authorList>
    </citation>
    <scope>NUCLEOTIDE SEQUENCE</scope>
</reference>
<dbReference type="Pfam" id="PF01900">
    <property type="entry name" value="RNase_P_Rpp14"/>
    <property type="match status" value="1"/>
</dbReference>
<dbReference type="SUPFAM" id="SSF160350">
    <property type="entry name" value="Rnp2-like"/>
    <property type="match status" value="1"/>
</dbReference>
<sequence length="123" mass="13578">MVDTIPHEIKKFYLHDDLMYLRVAMITVEDVDTTCKQLRFAIDNCCKLVSGSIVSASIDYDILDCSKECSGAPLLAILRVKSCNLNTLWTSITICTECGGTPCKLEVAQVAPSLIDLASERFL</sequence>
<evidence type="ECO:0000313" key="3">
    <source>
        <dbReference type="EMBL" id="CCA14160.1"/>
    </source>
</evidence>
<protein>
    <submittedName>
        <fullName evidence="3">Uncharacterized protein AlNc14C2G268</fullName>
    </submittedName>
</protein>
<keyword evidence="2" id="KW-0819">tRNA processing</keyword>
<gene>
    <name evidence="3" type="primary">AlNc14C2G268</name>
    <name evidence="3" type="ORF">ALNC14_003030</name>
</gene>
<dbReference type="HOGENOM" id="CLU_151609_0_0_1"/>
<dbReference type="AlphaFoldDB" id="F0VZD0"/>
<dbReference type="EMBL" id="FR824047">
    <property type="protein sequence ID" value="CCA14160.1"/>
    <property type="molecule type" value="Genomic_DNA"/>
</dbReference>
<dbReference type="Gene3D" id="3.30.70.3250">
    <property type="entry name" value="Ribonuclease P, Pop5 subunit"/>
    <property type="match status" value="1"/>
</dbReference>
<proteinExistence type="inferred from homology"/>
<dbReference type="GO" id="GO:0030677">
    <property type="term" value="C:ribonuclease P complex"/>
    <property type="evidence" value="ECO:0007669"/>
    <property type="project" value="InterPro"/>
</dbReference>
<evidence type="ECO:0000256" key="1">
    <source>
        <dbReference type="ARBA" id="ARBA00010800"/>
    </source>
</evidence>
<accession>F0VZD0</accession>
<dbReference type="GO" id="GO:0001682">
    <property type="term" value="P:tRNA 5'-leader removal"/>
    <property type="evidence" value="ECO:0007669"/>
    <property type="project" value="InterPro"/>
</dbReference>
<name>F0VZD0_9STRA</name>
<comment type="similarity">
    <text evidence="1">Belongs to the eukaryotic/archaeal RNase P protein component 2 family.</text>
</comment>
<dbReference type="InterPro" id="IPR038085">
    <property type="entry name" value="Rnp2-like_sf"/>
</dbReference>
<organism evidence="3">
    <name type="scientific">Albugo laibachii Nc14</name>
    <dbReference type="NCBI Taxonomy" id="890382"/>
    <lineage>
        <taxon>Eukaryota</taxon>
        <taxon>Sar</taxon>
        <taxon>Stramenopiles</taxon>
        <taxon>Oomycota</taxon>
        <taxon>Peronosporomycetes</taxon>
        <taxon>Albuginales</taxon>
        <taxon>Albuginaceae</taxon>
        <taxon>Albugo</taxon>
    </lineage>
</organism>
<reference evidence="3" key="1">
    <citation type="journal article" date="2011" name="PLoS Biol.">
        <title>Gene gain and loss during evolution of obligate parasitism in the white rust pathogen of Arabidopsis thaliana.</title>
        <authorList>
            <person name="Kemen E."/>
            <person name="Gardiner A."/>
            <person name="Schultz-Larsen T."/>
            <person name="Kemen A.C."/>
            <person name="Balmuth A.L."/>
            <person name="Robert-Seilaniantz A."/>
            <person name="Bailey K."/>
            <person name="Holub E."/>
            <person name="Studholme D.J."/>
            <person name="Maclean D."/>
            <person name="Jones J.D."/>
        </authorList>
    </citation>
    <scope>NUCLEOTIDE SEQUENCE</scope>
</reference>
<dbReference type="InterPro" id="IPR002759">
    <property type="entry name" value="Pop5/Rpp14/Rnp2-like"/>
</dbReference>